<keyword evidence="4" id="KW-0546">Nucleotide metabolism</keyword>
<evidence type="ECO:0000256" key="4">
    <source>
        <dbReference type="ARBA" id="ARBA00023080"/>
    </source>
</evidence>
<protein>
    <recommendedName>
        <fullName evidence="2">dUTP diphosphatase</fullName>
        <ecNumber evidence="2">3.6.1.23</ecNumber>
    </recommendedName>
</protein>
<dbReference type="InterPro" id="IPR033704">
    <property type="entry name" value="dUTPase_trimeric"/>
</dbReference>
<gene>
    <name evidence="7" type="ORF">PeribacterD1_0583</name>
</gene>
<evidence type="ECO:0000256" key="5">
    <source>
        <dbReference type="ARBA" id="ARBA00047686"/>
    </source>
</evidence>
<dbReference type="GO" id="GO:0006226">
    <property type="term" value="P:dUMP biosynthetic process"/>
    <property type="evidence" value="ECO:0007669"/>
    <property type="project" value="InterPro"/>
</dbReference>
<comment type="catalytic activity">
    <reaction evidence="5">
        <text>dUTP + H2O = dUMP + diphosphate + H(+)</text>
        <dbReference type="Rhea" id="RHEA:10248"/>
        <dbReference type="ChEBI" id="CHEBI:15377"/>
        <dbReference type="ChEBI" id="CHEBI:15378"/>
        <dbReference type="ChEBI" id="CHEBI:33019"/>
        <dbReference type="ChEBI" id="CHEBI:61555"/>
        <dbReference type="ChEBI" id="CHEBI:246422"/>
        <dbReference type="EC" id="3.6.1.23"/>
    </reaction>
</comment>
<proteinExistence type="inferred from homology"/>
<dbReference type="NCBIfam" id="TIGR00576">
    <property type="entry name" value="dut"/>
    <property type="match status" value="1"/>
</dbReference>
<evidence type="ECO:0000256" key="2">
    <source>
        <dbReference type="ARBA" id="ARBA00012379"/>
    </source>
</evidence>
<dbReference type="EMBL" id="CP013065">
    <property type="protein sequence ID" value="ALM13266.1"/>
    <property type="molecule type" value="Genomic_DNA"/>
</dbReference>
<comment type="similarity">
    <text evidence="1">Belongs to the dUTPase family.</text>
</comment>
<organism evidence="7 8">
    <name type="scientific">Candidatus Peribacter riflensis</name>
    <dbReference type="NCBI Taxonomy" id="1735162"/>
    <lineage>
        <taxon>Bacteria</taxon>
        <taxon>Candidatus Peregrinibacteriota</taxon>
        <taxon>Candidatus Peribacteria</taxon>
        <taxon>Candidatus Peribacterales</taxon>
        <taxon>Candidatus Peribacteraceae</taxon>
        <taxon>Candidatus Peribacter</taxon>
    </lineage>
</organism>
<evidence type="ECO:0000259" key="6">
    <source>
        <dbReference type="Pfam" id="PF00692"/>
    </source>
</evidence>
<dbReference type="PANTHER" id="PTHR11241">
    <property type="entry name" value="DEOXYURIDINE 5'-TRIPHOSPHATE NUCLEOTIDOHYDROLASE"/>
    <property type="match status" value="1"/>
</dbReference>
<dbReference type="KEGG" id="prf:PeribacterA2_0583"/>
<evidence type="ECO:0000256" key="1">
    <source>
        <dbReference type="ARBA" id="ARBA00006581"/>
    </source>
</evidence>
<accession>A0A0S1SHQ9</accession>
<dbReference type="Pfam" id="PF00692">
    <property type="entry name" value="dUTPase"/>
    <property type="match status" value="1"/>
</dbReference>
<name>A0A0S1SMD1_9BACT</name>
<dbReference type="GO" id="GO:0046081">
    <property type="term" value="P:dUTP catabolic process"/>
    <property type="evidence" value="ECO:0007669"/>
    <property type="project" value="InterPro"/>
</dbReference>
<feature type="domain" description="dUTPase-like" evidence="6">
    <location>
        <begin position="13"/>
        <end position="142"/>
    </location>
</feature>
<dbReference type="Proteomes" id="UP000069135">
    <property type="component" value="Chromosome"/>
</dbReference>
<dbReference type="EC" id="3.6.1.23" evidence="2"/>
<dbReference type="InterPro" id="IPR036157">
    <property type="entry name" value="dUTPase-like_sf"/>
</dbReference>
<dbReference type="GO" id="GO:0004170">
    <property type="term" value="F:dUTP diphosphatase activity"/>
    <property type="evidence" value="ECO:0007669"/>
    <property type="project" value="UniProtKB-EC"/>
</dbReference>
<dbReference type="GO" id="GO:0000287">
    <property type="term" value="F:magnesium ion binding"/>
    <property type="evidence" value="ECO:0007669"/>
    <property type="project" value="InterPro"/>
</dbReference>
<accession>A0A0S1SQM8</accession>
<dbReference type="NCBIfam" id="NF001862">
    <property type="entry name" value="PRK00601.1"/>
    <property type="match status" value="1"/>
</dbReference>
<dbReference type="SUPFAM" id="SSF51283">
    <property type="entry name" value="dUTPase-like"/>
    <property type="match status" value="1"/>
</dbReference>
<accession>A0A0S1SMD1</accession>
<accession>A0A0S1SUU0</accession>
<evidence type="ECO:0000313" key="8">
    <source>
        <dbReference type="Proteomes" id="UP000069135"/>
    </source>
</evidence>
<dbReference type="STRING" id="1735162.PeribacterB2_0582"/>
<evidence type="ECO:0000313" key="7">
    <source>
        <dbReference type="EMBL" id="ALM13266.1"/>
    </source>
</evidence>
<accession>A0A0S1SL77</accession>
<sequence length="146" mass="15721">MQVAIQRVDASLPLPSYHTAGAVGFDLITRETTVIEPKKIALVPGNVIVKVPEGHALLILPRSSLPRKKALVCPHSIGVIDCDYHGPEDEIKVQVQNISDAPVTVERGERIAQGMFVKVERAEWAEVDGHGAQTRGGFGSTGTHVQ</sequence>
<dbReference type="CDD" id="cd07557">
    <property type="entry name" value="trimeric_dUTPase"/>
    <property type="match status" value="1"/>
</dbReference>
<reference evidence="7 8" key="2">
    <citation type="journal article" date="2016" name="PeerJ">
        <title>Analysis of five complete genome sequences for members of the class Peribacteria in the recently recognized Peregrinibacteria bacterial phylum.</title>
        <authorList>
            <person name="Anantharaman K."/>
            <person name="Brown C.T."/>
            <person name="Burstein D."/>
            <person name="Castelle C.J."/>
            <person name="Probst A.J."/>
            <person name="Thomas B.C."/>
            <person name="Williams K.H."/>
            <person name="Banfield J.F."/>
        </authorList>
    </citation>
    <scope>NUCLEOTIDE SEQUENCE [LARGE SCALE GENOMIC DNA]</scope>
    <source>
        <strain evidence="7">RIFOXYD1_FULL_PER-ii_59_16</strain>
    </source>
</reference>
<evidence type="ECO:0000256" key="3">
    <source>
        <dbReference type="ARBA" id="ARBA00022801"/>
    </source>
</evidence>
<keyword evidence="3" id="KW-0378">Hydrolase</keyword>
<dbReference type="InterPro" id="IPR029054">
    <property type="entry name" value="dUTPase-like"/>
</dbReference>
<reference evidence="8" key="1">
    <citation type="submission" date="2015-10" db="EMBL/GenBank/DDBJ databases">
        <title>Analysis of five complete genome sequences for members of the class Peribacteria in the recently recognized Peregrinibacteria bacterial phylum.</title>
        <authorList>
            <person name="Anantharaman K."/>
            <person name="Brown C.T."/>
            <person name="Burstein D."/>
            <person name="Castelle C.J."/>
            <person name="Probst A.J."/>
            <person name="Thomas B.C."/>
            <person name="Williams K.H."/>
            <person name="Banfield J.F."/>
        </authorList>
    </citation>
    <scope>NUCLEOTIDE SEQUENCE [LARGE SCALE GENOMIC DNA]</scope>
</reference>
<dbReference type="Gene3D" id="2.70.40.10">
    <property type="match status" value="1"/>
</dbReference>
<dbReference type="PANTHER" id="PTHR11241:SF0">
    <property type="entry name" value="DEOXYURIDINE 5'-TRIPHOSPHATE NUCLEOTIDOHYDROLASE"/>
    <property type="match status" value="1"/>
</dbReference>
<dbReference type="InterPro" id="IPR008181">
    <property type="entry name" value="dUTPase"/>
</dbReference>
<dbReference type="AlphaFoldDB" id="A0A0S1SMD1"/>